<dbReference type="EC" id="3.4.21.-" evidence="3"/>
<evidence type="ECO:0000256" key="1">
    <source>
        <dbReference type="SAM" id="SignalP"/>
    </source>
</evidence>
<sequence length="305" mass="32767">MCARPSRSWILQTLLAGLCLAFAATGAEASTSDDTDSPARNAVVRVDKCTGTLIGPREVLTAGHCFTHEFRAARPAGAPDAECQGLEEQAELQRRSWEDPGTWYPSGGLLRVKRVSFGSTAADPLASRRVVAYALPRCADLALLRLEAPPPAEAARPVPVMTGAPEDIERTFALPRLRHVGWGMPRFADAPSPHRQSGPAGYWGHNTCHLAALPPTREDSRRILPGDSGAPLLIELDGREVLVGVLWGAGIPDPEACGPFLPQLPQRHGSYTPTFRGPIPGTEATDIGAWLRRMVPEAEHLPPPD</sequence>
<dbReference type="InterPro" id="IPR001254">
    <property type="entry name" value="Trypsin_dom"/>
</dbReference>
<dbReference type="InterPro" id="IPR009003">
    <property type="entry name" value="Peptidase_S1_PA"/>
</dbReference>
<name>A0ABW3ITV4_9RHOB</name>
<gene>
    <name evidence="3" type="ORF">ACFQ2S_15435</name>
</gene>
<feature type="domain" description="Peptidase S1" evidence="2">
    <location>
        <begin position="24"/>
        <end position="296"/>
    </location>
</feature>
<dbReference type="InterPro" id="IPR018114">
    <property type="entry name" value="TRYPSIN_HIS"/>
</dbReference>
<dbReference type="PROSITE" id="PS50240">
    <property type="entry name" value="TRYPSIN_DOM"/>
    <property type="match status" value="1"/>
</dbReference>
<dbReference type="Proteomes" id="UP001597108">
    <property type="component" value="Unassembled WGS sequence"/>
</dbReference>
<reference evidence="4" key="1">
    <citation type="journal article" date="2019" name="Int. J. Syst. Evol. Microbiol.">
        <title>The Global Catalogue of Microorganisms (GCM) 10K type strain sequencing project: providing services to taxonomists for standard genome sequencing and annotation.</title>
        <authorList>
            <consortium name="The Broad Institute Genomics Platform"/>
            <consortium name="The Broad Institute Genome Sequencing Center for Infectious Disease"/>
            <person name="Wu L."/>
            <person name="Ma J."/>
        </authorList>
    </citation>
    <scope>NUCLEOTIDE SEQUENCE [LARGE SCALE GENOMIC DNA]</scope>
    <source>
        <strain evidence="4">CCUG 60524</strain>
    </source>
</reference>
<proteinExistence type="predicted"/>
<keyword evidence="3" id="KW-0378">Hydrolase</keyword>
<dbReference type="Gene3D" id="2.40.10.10">
    <property type="entry name" value="Trypsin-like serine proteases"/>
    <property type="match status" value="1"/>
</dbReference>
<dbReference type="InterPro" id="IPR043504">
    <property type="entry name" value="Peptidase_S1_PA_chymotrypsin"/>
</dbReference>
<evidence type="ECO:0000313" key="3">
    <source>
        <dbReference type="EMBL" id="MFD0981036.1"/>
    </source>
</evidence>
<feature type="chain" id="PRO_5045339473" evidence="1">
    <location>
        <begin position="30"/>
        <end position="305"/>
    </location>
</feature>
<keyword evidence="4" id="KW-1185">Reference proteome</keyword>
<dbReference type="Pfam" id="PF00089">
    <property type="entry name" value="Trypsin"/>
    <property type="match status" value="1"/>
</dbReference>
<keyword evidence="1" id="KW-0732">Signal</keyword>
<dbReference type="InterPro" id="IPR001314">
    <property type="entry name" value="Peptidase_S1A"/>
</dbReference>
<protein>
    <submittedName>
        <fullName evidence="3">Trypsin-like serine protease</fullName>
        <ecNumber evidence="3">3.4.21.-</ecNumber>
    </submittedName>
</protein>
<dbReference type="SMART" id="SM00020">
    <property type="entry name" value="Tryp_SPc"/>
    <property type="match status" value="1"/>
</dbReference>
<evidence type="ECO:0000259" key="2">
    <source>
        <dbReference type="PROSITE" id="PS50240"/>
    </source>
</evidence>
<feature type="signal peptide" evidence="1">
    <location>
        <begin position="1"/>
        <end position="29"/>
    </location>
</feature>
<accession>A0ABW3ITV4</accession>
<organism evidence="3 4">
    <name type="scientific">Tropicimonas aquimaris</name>
    <dbReference type="NCBI Taxonomy" id="914152"/>
    <lineage>
        <taxon>Bacteria</taxon>
        <taxon>Pseudomonadati</taxon>
        <taxon>Pseudomonadota</taxon>
        <taxon>Alphaproteobacteria</taxon>
        <taxon>Rhodobacterales</taxon>
        <taxon>Roseobacteraceae</taxon>
        <taxon>Tropicimonas</taxon>
    </lineage>
</organism>
<comment type="caution">
    <text evidence="3">The sequence shown here is derived from an EMBL/GenBank/DDBJ whole genome shotgun (WGS) entry which is preliminary data.</text>
</comment>
<evidence type="ECO:0000313" key="4">
    <source>
        <dbReference type="Proteomes" id="UP001597108"/>
    </source>
</evidence>
<dbReference type="PROSITE" id="PS00134">
    <property type="entry name" value="TRYPSIN_HIS"/>
    <property type="match status" value="1"/>
</dbReference>
<dbReference type="SUPFAM" id="SSF50494">
    <property type="entry name" value="Trypsin-like serine proteases"/>
    <property type="match status" value="1"/>
</dbReference>
<dbReference type="PRINTS" id="PR00722">
    <property type="entry name" value="CHYMOTRYPSIN"/>
</dbReference>
<dbReference type="EMBL" id="JBHTJT010000032">
    <property type="protein sequence ID" value="MFD0981036.1"/>
    <property type="molecule type" value="Genomic_DNA"/>
</dbReference>
<dbReference type="GO" id="GO:0016787">
    <property type="term" value="F:hydrolase activity"/>
    <property type="evidence" value="ECO:0007669"/>
    <property type="project" value="UniProtKB-KW"/>
</dbReference>
<dbReference type="RefSeq" id="WP_386075782.1">
    <property type="nucleotide sequence ID" value="NZ_JBHTJT010000032.1"/>
</dbReference>